<dbReference type="PROSITE" id="PS51635">
    <property type="entry name" value="PNPLA"/>
    <property type="match status" value="1"/>
</dbReference>
<organism evidence="4 5">
    <name type="scientific">Mariprofundus ferrinatatus</name>
    <dbReference type="NCBI Taxonomy" id="1921087"/>
    <lineage>
        <taxon>Bacteria</taxon>
        <taxon>Pseudomonadati</taxon>
        <taxon>Pseudomonadota</taxon>
        <taxon>Candidatius Mariprofundia</taxon>
        <taxon>Mariprofundales</taxon>
        <taxon>Mariprofundaceae</taxon>
        <taxon>Mariprofundus</taxon>
    </lineage>
</organism>
<dbReference type="Proteomes" id="UP000231637">
    <property type="component" value="Chromosome"/>
</dbReference>
<feature type="domain" description="PNPLA" evidence="3">
    <location>
        <begin position="5"/>
        <end position="252"/>
    </location>
</feature>
<feature type="short sequence motif" description="GXSXG" evidence="2">
    <location>
        <begin position="36"/>
        <end position="40"/>
    </location>
</feature>
<keyword evidence="2" id="KW-0378">Hydrolase</keyword>
<dbReference type="InterPro" id="IPR052580">
    <property type="entry name" value="Lipid_Hydrolase"/>
</dbReference>
<dbReference type="GO" id="GO:0016787">
    <property type="term" value="F:hydrolase activity"/>
    <property type="evidence" value="ECO:0007669"/>
    <property type="project" value="UniProtKB-UniRule"/>
</dbReference>
<accession>A0A2K8L9G9</accession>
<dbReference type="EMBL" id="CP018800">
    <property type="protein sequence ID" value="ATX82531.1"/>
    <property type="molecule type" value="Genomic_DNA"/>
</dbReference>
<dbReference type="InterPro" id="IPR002641">
    <property type="entry name" value="PNPLA_dom"/>
</dbReference>
<feature type="short sequence motif" description="DGA/G" evidence="2">
    <location>
        <begin position="239"/>
        <end position="241"/>
    </location>
</feature>
<evidence type="ECO:0000259" key="3">
    <source>
        <dbReference type="PROSITE" id="PS51635"/>
    </source>
</evidence>
<feature type="active site" description="Nucleophile" evidence="2">
    <location>
        <position position="38"/>
    </location>
</feature>
<gene>
    <name evidence="4" type="ORF">Ga0123462_1682</name>
</gene>
<evidence type="ECO:0000256" key="1">
    <source>
        <dbReference type="ARBA" id="ARBA00023098"/>
    </source>
</evidence>
<reference evidence="4 5" key="1">
    <citation type="submission" date="2016-12" db="EMBL/GenBank/DDBJ databases">
        <title>Isolation and genomic insights into novel planktonic Zetaproteobacteria from stratified waters of the Chesapeake Bay.</title>
        <authorList>
            <person name="McAllister S.M."/>
            <person name="Kato S."/>
            <person name="Chan C.S."/>
            <person name="Chiu B.K."/>
            <person name="Field E.K."/>
        </authorList>
    </citation>
    <scope>NUCLEOTIDE SEQUENCE [LARGE SCALE GENOMIC DNA]</scope>
    <source>
        <strain evidence="4 5">CP-8</strain>
    </source>
</reference>
<dbReference type="RefSeq" id="WP_100265867.1">
    <property type="nucleotide sequence ID" value="NZ_CP018800.1"/>
</dbReference>
<dbReference type="PANTHER" id="PTHR46394">
    <property type="entry name" value="ANNEXIN"/>
    <property type="match status" value="1"/>
</dbReference>
<evidence type="ECO:0000313" key="4">
    <source>
        <dbReference type="EMBL" id="ATX82531.1"/>
    </source>
</evidence>
<feature type="active site" description="Proton acceptor" evidence="2">
    <location>
        <position position="239"/>
    </location>
</feature>
<sequence>MQYDLIFEGGGAKGSVFVGAMDEFTSRGHTARRFVGTSAGAITATLMAAGFTPAEMLAAVNEKQADGSPRFASFMDIPESFEEKDVRESLTWSILDKASPSSEGLLARMVGRTNEKIVAQLMKVDAYRETFSFLERGGLYEGRKFLEWMAEKLDSKIAGLGNATFAQFHEKTGSDLSLVVTDTAAKEMRVLNHRTAPDCPVAWGARMSMSIPFVWQEVRWDASWGEYMGESIAGNTIVDGGVLSNFPLKLLTSNDEAVKAIMGDEDPDEVANLGFIIDESLPVPNSGDAAAAGEAENGGMLGNIKRIKTVHRITRLVDTMTDAHDKLAILAHEDQVCRLPAKGYGTTEFDMSQERLDALVEAGRQAMRSYFEARR</sequence>
<evidence type="ECO:0000313" key="5">
    <source>
        <dbReference type="Proteomes" id="UP000231637"/>
    </source>
</evidence>
<dbReference type="InterPro" id="IPR016035">
    <property type="entry name" value="Acyl_Trfase/lysoPLipase"/>
</dbReference>
<dbReference type="Pfam" id="PF01734">
    <property type="entry name" value="Patatin"/>
    <property type="match status" value="1"/>
</dbReference>
<dbReference type="SUPFAM" id="SSF52151">
    <property type="entry name" value="FabD/lysophospholipase-like"/>
    <property type="match status" value="1"/>
</dbReference>
<name>A0A2K8L9G9_9PROT</name>
<dbReference type="PANTHER" id="PTHR46394:SF1">
    <property type="entry name" value="PNPLA DOMAIN-CONTAINING PROTEIN"/>
    <property type="match status" value="1"/>
</dbReference>
<dbReference type="KEGG" id="mfn:Ga0123462_1682"/>
<proteinExistence type="predicted"/>
<dbReference type="GO" id="GO:0016042">
    <property type="term" value="P:lipid catabolic process"/>
    <property type="evidence" value="ECO:0007669"/>
    <property type="project" value="UniProtKB-UniRule"/>
</dbReference>
<keyword evidence="1 2" id="KW-0443">Lipid metabolism</keyword>
<evidence type="ECO:0000256" key="2">
    <source>
        <dbReference type="PROSITE-ProRule" id="PRU01161"/>
    </source>
</evidence>
<keyword evidence="2" id="KW-0442">Lipid degradation</keyword>
<protein>
    <submittedName>
        <fullName evidence="4">Putative acylesterase/phospholipase RssA, contains patatin domain</fullName>
    </submittedName>
</protein>
<dbReference type="AlphaFoldDB" id="A0A2K8L9G9"/>
<dbReference type="Gene3D" id="3.40.1090.10">
    <property type="entry name" value="Cytosolic phospholipase A2 catalytic domain"/>
    <property type="match status" value="1"/>
</dbReference>
<keyword evidence="5" id="KW-1185">Reference proteome</keyword>
<feature type="short sequence motif" description="GXGXXG" evidence="2">
    <location>
        <begin position="9"/>
        <end position="14"/>
    </location>
</feature>
<dbReference type="OrthoDB" id="5290098at2"/>